<evidence type="ECO:0000256" key="4">
    <source>
        <dbReference type="ARBA" id="ARBA00022989"/>
    </source>
</evidence>
<feature type="transmembrane region" description="Helical" evidence="6">
    <location>
        <begin position="56"/>
        <end position="76"/>
    </location>
</feature>
<dbReference type="KEGG" id="slaa:EUU25_06470"/>
<dbReference type="PANTHER" id="PTHR30250:SF31">
    <property type="entry name" value="INNER MEMBRANE PROTEIN YGHQ"/>
    <property type="match status" value="1"/>
</dbReference>
<name>A0A6I6LCT4_9SPHN</name>
<gene>
    <name evidence="7" type="ORF">EUU25_06470</name>
</gene>
<evidence type="ECO:0000256" key="3">
    <source>
        <dbReference type="ARBA" id="ARBA00022692"/>
    </source>
</evidence>
<dbReference type="Proteomes" id="UP000428803">
    <property type="component" value="Chromosome"/>
</dbReference>
<dbReference type="GO" id="GO:0005886">
    <property type="term" value="C:plasma membrane"/>
    <property type="evidence" value="ECO:0007669"/>
    <property type="project" value="UniProtKB-SubCell"/>
</dbReference>
<sequence length="437" mass="46905">MSWRQQPDLWLPEQYFVETIFRNLGWLLASRGINALLSLVYLALTTRTLGLENFGYFTLIVVLAQALAGFVSFNGWQAVVRWGVESAAARTATGFALALDISSIFVGVFLALGLTALASYWLPLPDTLFWPTFGLCAATIVAIRSTPTGVLRLYERYDLAAKADAVLPVTRAIGAGLAALFAPSVTGFIVAWAIAELACAAAFWKYSARYVSIGLPDISLKRLPEQQPDVWQFILGTSLSRTLAVISKQCMILLVGALGGATLAGGYRVASQLGQALVQLGEALSRAIYPEFVKTKDAAIVLSNKITLLCLMTGAVAIPVAYWGGEWAIRLLAGPEFVFVHSAMVILACAGALELLAANWESLLVAKHKAITPFLLRIAPLILVIAAMQSLIANWQLDGAAAGILMMSALSSFGLGLAVSRQQRDQHPPTADMFEAQ</sequence>
<feature type="transmembrane region" description="Helical" evidence="6">
    <location>
        <begin position="370"/>
        <end position="393"/>
    </location>
</feature>
<dbReference type="AlphaFoldDB" id="A0A6I6LCT4"/>
<keyword evidence="4 6" id="KW-1133">Transmembrane helix</keyword>
<evidence type="ECO:0000313" key="8">
    <source>
        <dbReference type="Proteomes" id="UP000428803"/>
    </source>
</evidence>
<evidence type="ECO:0000313" key="7">
    <source>
        <dbReference type="EMBL" id="QGY80292.1"/>
    </source>
</evidence>
<feature type="transmembrane region" description="Helical" evidence="6">
    <location>
        <begin position="97"/>
        <end position="122"/>
    </location>
</feature>
<dbReference type="EMBL" id="CP035733">
    <property type="protein sequence ID" value="QGY80292.1"/>
    <property type="molecule type" value="Genomic_DNA"/>
</dbReference>
<feature type="transmembrane region" description="Helical" evidence="6">
    <location>
        <begin position="399"/>
        <end position="419"/>
    </location>
</feature>
<organism evidence="7 8">
    <name type="scientific">Sphingorhabdus lacus</name>
    <dbReference type="NCBI Taxonomy" id="392610"/>
    <lineage>
        <taxon>Bacteria</taxon>
        <taxon>Pseudomonadati</taxon>
        <taxon>Pseudomonadota</taxon>
        <taxon>Alphaproteobacteria</taxon>
        <taxon>Sphingomonadales</taxon>
        <taxon>Sphingomonadaceae</taxon>
        <taxon>Sphingorhabdus</taxon>
    </lineage>
</organism>
<evidence type="ECO:0000256" key="6">
    <source>
        <dbReference type="SAM" id="Phobius"/>
    </source>
</evidence>
<feature type="transmembrane region" description="Helical" evidence="6">
    <location>
        <begin position="306"/>
        <end position="325"/>
    </location>
</feature>
<dbReference type="InterPro" id="IPR002797">
    <property type="entry name" value="Polysacc_synth"/>
</dbReference>
<feature type="transmembrane region" description="Helical" evidence="6">
    <location>
        <begin position="24"/>
        <end position="44"/>
    </location>
</feature>
<keyword evidence="8" id="KW-1185">Reference proteome</keyword>
<evidence type="ECO:0000256" key="5">
    <source>
        <dbReference type="ARBA" id="ARBA00023136"/>
    </source>
</evidence>
<dbReference type="InterPro" id="IPR050833">
    <property type="entry name" value="Poly_Biosynth_Transport"/>
</dbReference>
<proteinExistence type="predicted"/>
<reference evidence="8" key="1">
    <citation type="submission" date="2019-01" db="EMBL/GenBank/DDBJ databases">
        <title>Sphingorhabdus lacus sp.nov., isolated from an oligotrophic freshwater lake.</title>
        <authorList>
            <person name="Park M."/>
        </authorList>
    </citation>
    <scope>NUCLEOTIDE SEQUENCE [LARGE SCALE GENOMIC DNA]</scope>
    <source>
        <strain evidence="8">IMCC1753</strain>
    </source>
</reference>
<keyword evidence="5 6" id="KW-0472">Membrane</keyword>
<evidence type="ECO:0000256" key="1">
    <source>
        <dbReference type="ARBA" id="ARBA00004651"/>
    </source>
</evidence>
<dbReference type="OrthoDB" id="493991at2"/>
<dbReference type="PANTHER" id="PTHR30250">
    <property type="entry name" value="PST FAMILY PREDICTED COLANIC ACID TRANSPORTER"/>
    <property type="match status" value="1"/>
</dbReference>
<comment type="subcellular location">
    <subcellularLocation>
        <location evidence="1">Cell membrane</location>
        <topology evidence="1">Multi-pass membrane protein</topology>
    </subcellularLocation>
</comment>
<feature type="transmembrane region" description="Helical" evidence="6">
    <location>
        <begin position="337"/>
        <end position="358"/>
    </location>
</feature>
<keyword evidence="2" id="KW-1003">Cell membrane</keyword>
<feature type="transmembrane region" description="Helical" evidence="6">
    <location>
        <begin position="128"/>
        <end position="144"/>
    </location>
</feature>
<dbReference type="Pfam" id="PF01943">
    <property type="entry name" value="Polysacc_synt"/>
    <property type="match status" value="1"/>
</dbReference>
<protein>
    <submittedName>
        <fullName evidence="7">Lipopolysaccharide biosynthesis protein</fullName>
    </submittedName>
</protein>
<accession>A0A6I6LCT4</accession>
<evidence type="ECO:0000256" key="2">
    <source>
        <dbReference type="ARBA" id="ARBA00022475"/>
    </source>
</evidence>
<keyword evidence="3 6" id="KW-0812">Transmembrane</keyword>